<evidence type="ECO:0000256" key="10">
    <source>
        <dbReference type="SAM" id="Phobius"/>
    </source>
</evidence>
<feature type="transmembrane region" description="Helical" evidence="10">
    <location>
        <begin position="410"/>
        <end position="430"/>
    </location>
</feature>
<feature type="transmembrane region" description="Helical" evidence="10">
    <location>
        <begin position="342"/>
        <end position="367"/>
    </location>
</feature>
<feature type="transmembrane region" description="Helical" evidence="10">
    <location>
        <begin position="27"/>
        <end position="47"/>
    </location>
</feature>
<dbReference type="InterPro" id="IPR005829">
    <property type="entry name" value="Sugar_transporter_CS"/>
</dbReference>
<dbReference type="EMBL" id="JAVDPY010000002">
    <property type="protein sequence ID" value="MDR6332804.1"/>
    <property type="molecule type" value="Genomic_DNA"/>
</dbReference>
<evidence type="ECO:0000256" key="6">
    <source>
        <dbReference type="ARBA" id="ARBA00022847"/>
    </source>
</evidence>
<dbReference type="PANTHER" id="PTHR43528:SF1">
    <property type="entry name" value="ALPHA-KETOGLUTARATE PERMEASE"/>
    <property type="match status" value="1"/>
</dbReference>
<comment type="similarity">
    <text evidence="2">Belongs to the major facilitator superfamily. Metabolite:H+ Symporter (MHS) family (TC 2.A.1.6) family.</text>
</comment>
<evidence type="ECO:0000256" key="4">
    <source>
        <dbReference type="ARBA" id="ARBA00022475"/>
    </source>
</evidence>
<evidence type="ECO:0000256" key="7">
    <source>
        <dbReference type="ARBA" id="ARBA00022989"/>
    </source>
</evidence>
<dbReference type="SUPFAM" id="SSF103473">
    <property type="entry name" value="MFS general substrate transporter"/>
    <property type="match status" value="1"/>
</dbReference>
<dbReference type="InterPro" id="IPR051084">
    <property type="entry name" value="H+-coupled_symporters"/>
</dbReference>
<keyword evidence="3" id="KW-0813">Transport</keyword>
<feature type="transmembrane region" description="Helical" evidence="10">
    <location>
        <begin position="198"/>
        <end position="217"/>
    </location>
</feature>
<dbReference type="PROSITE" id="PS50850">
    <property type="entry name" value="MFS"/>
    <property type="match status" value="1"/>
</dbReference>
<comment type="subcellular location">
    <subcellularLocation>
        <location evidence="1">Cell membrane</location>
        <topology evidence="1">Multi-pass membrane protein</topology>
    </subcellularLocation>
</comment>
<keyword evidence="13" id="KW-1185">Reference proteome</keyword>
<dbReference type="Proteomes" id="UP001245370">
    <property type="component" value="Unassembled WGS sequence"/>
</dbReference>
<evidence type="ECO:0000256" key="5">
    <source>
        <dbReference type="ARBA" id="ARBA00022692"/>
    </source>
</evidence>
<feature type="region of interest" description="Disordered" evidence="9">
    <location>
        <begin position="1"/>
        <end position="20"/>
    </location>
</feature>
<dbReference type="InterPro" id="IPR036259">
    <property type="entry name" value="MFS_trans_sf"/>
</dbReference>
<evidence type="ECO:0000313" key="12">
    <source>
        <dbReference type="EMBL" id="MDR6332804.1"/>
    </source>
</evidence>
<evidence type="ECO:0000256" key="9">
    <source>
        <dbReference type="SAM" id="MobiDB-lite"/>
    </source>
</evidence>
<feature type="transmembrane region" description="Helical" evidence="10">
    <location>
        <begin position="379"/>
        <end position="404"/>
    </location>
</feature>
<dbReference type="InterPro" id="IPR011701">
    <property type="entry name" value="MFS"/>
</dbReference>
<name>A0ABU1KEC7_XANFL</name>
<feature type="transmembrane region" description="Helical" evidence="10">
    <location>
        <begin position="317"/>
        <end position="336"/>
    </location>
</feature>
<dbReference type="InterPro" id="IPR020846">
    <property type="entry name" value="MFS_dom"/>
</dbReference>
<proteinExistence type="inferred from homology"/>
<feature type="domain" description="Major facilitator superfamily (MFS) profile" evidence="11">
    <location>
        <begin position="26"/>
        <end position="434"/>
    </location>
</feature>
<dbReference type="GeneID" id="95761548"/>
<dbReference type="PANTHER" id="PTHR43528">
    <property type="entry name" value="ALPHA-KETOGLUTARATE PERMEASE"/>
    <property type="match status" value="1"/>
</dbReference>
<reference evidence="12 13" key="1">
    <citation type="submission" date="2023-07" db="EMBL/GenBank/DDBJ databases">
        <title>Genomic Encyclopedia of Type Strains, Phase IV (KMG-IV): sequencing the most valuable type-strain genomes for metagenomic binning, comparative biology and taxonomic classification.</title>
        <authorList>
            <person name="Goeker M."/>
        </authorList>
    </citation>
    <scope>NUCLEOTIDE SEQUENCE [LARGE SCALE GENOMIC DNA]</scope>
    <source>
        <strain evidence="12 13">DSM 338</strain>
    </source>
</reference>
<keyword evidence="5 10" id="KW-0812">Transmembrane</keyword>
<dbReference type="PROSITE" id="PS00216">
    <property type="entry name" value="SUGAR_TRANSPORT_1"/>
    <property type="match status" value="1"/>
</dbReference>
<sequence>MSTLDLAQTRPHAPSEGGQKIDMKKRAVAVGIGNFMEWFDFAIYGYFAATIGQTFFPSAAPGVSLLSSLAVFAVGFLSRPLGAVVLGPVGDRMGRRAVLIITVFGMGLVTTLIGLLPGYAAIGIAAPILLIVLRFLQGMMVGGEWSSAGIYIVESAPSHRRATAASVITGTAGIAFLTGTALAATLSATLTPAELASWGWRLPFIASIIMAAVAMYIRRKLSDTPVYVELEHRRATGNVQEVARGEKVRAFILSFAFASLFGVSLYYFITYANNHLTQTVGLSKSSSLWLCSIALVIYTLSHPIIGLLSDRVGRRRLLLFAAGGLTLLAYPIFLMMNTGSTALILTALAILAILVAITAVMDVVLLVEVFPASIRSTGAAVGHNVALAVLAGPGPFLAAALISMTGDPNIPAWYLAGVSLACFLVLWFMLPETRDKDITQG</sequence>
<keyword evidence="6" id="KW-0769">Symport</keyword>
<dbReference type="Gene3D" id="1.20.1250.20">
    <property type="entry name" value="MFS general substrate transporter like domains"/>
    <property type="match status" value="2"/>
</dbReference>
<feature type="transmembrane region" description="Helical" evidence="10">
    <location>
        <begin position="97"/>
        <end position="116"/>
    </location>
</feature>
<accession>A0ABU1KEC7</accession>
<keyword evidence="4" id="KW-1003">Cell membrane</keyword>
<protein>
    <submittedName>
        <fullName evidence="12">MHS family proline/betaine transporter-like MFS transporter</fullName>
    </submittedName>
</protein>
<dbReference type="Pfam" id="PF07690">
    <property type="entry name" value="MFS_1"/>
    <property type="match status" value="1"/>
</dbReference>
<evidence type="ECO:0000256" key="1">
    <source>
        <dbReference type="ARBA" id="ARBA00004651"/>
    </source>
</evidence>
<feature type="transmembrane region" description="Helical" evidence="10">
    <location>
        <begin position="250"/>
        <end position="267"/>
    </location>
</feature>
<organism evidence="12 13">
    <name type="scientific">Xanthobacter flavus</name>
    <dbReference type="NCBI Taxonomy" id="281"/>
    <lineage>
        <taxon>Bacteria</taxon>
        <taxon>Pseudomonadati</taxon>
        <taxon>Pseudomonadota</taxon>
        <taxon>Alphaproteobacteria</taxon>
        <taxon>Hyphomicrobiales</taxon>
        <taxon>Xanthobacteraceae</taxon>
        <taxon>Xanthobacter</taxon>
    </lineage>
</organism>
<evidence type="ECO:0000256" key="8">
    <source>
        <dbReference type="ARBA" id="ARBA00023136"/>
    </source>
</evidence>
<dbReference type="PROSITE" id="PS00217">
    <property type="entry name" value="SUGAR_TRANSPORT_2"/>
    <property type="match status" value="1"/>
</dbReference>
<evidence type="ECO:0000256" key="3">
    <source>
        <dbReference type="ARBA" id="ARBA00022448"/>
    </source>
</evidence>
<gene>
    <name evidence="12" type="ORF">GGQ86_001268</name>
</gene>
<keyword evidence="7 10" id="KW-1133">Transmembrane helix</keyword>
<keyword evidence="8 10" id="KW-0472">Membrane</keyword>
<feature type="transmembrane region" description="Helical" evidence="10">
    <location>
        <begin position="287"/>
        <end position="305"/>
    </location>
</feature>
<feature type="transmembrane region" description="Helical" evidence="10">
    <location>
        <begin position="59"/>
        <end position="77"/>
    </location>
</feature>
<evidence type="ECO:0000259" key="11">
    <source>
        <dbReference type="PROSITE" id="PS50850"/>
    </source>
</evidence>
<evidence type="ECO:0000313" key="13">
    <source>
        <dbReference type="Proteomes" id="UP001245370"/>
    </source>
</evidence>
<feature type="transmembrane region" description="Helical" evidence="10">
    <location>
        <begin position="162"/>
        <end position="186"/>
    </location>
</feature>
<evidence type="ECO:0000256" key="2">
    <source>
        <dbReference type="ARBA" id="ARBA00008240"/>
    </source>
</evidence>
<comment type="caution">
    <text evidence="12">The sequence shown here is derived from an EMBL/GenBank/DDBJ whole genome shotgun (WGS) entry which is preliminary data.</text>
</comment>
<dbReference type="RefSeq" id="WP_281805502.1">
    <property type="nucleotide sequence ID" value="NZ_BSDO01000001.1"/>
</dbReference>